<feature type="binding site" evidence="9">
    <location>
        <position position="79"/>
    </location>
    <ligand>
        <name>ATP</name>
        <dbReference type="ChEBI" id="CHEBI:30616"/>
    </ligand>
</feature>
<dbReference type="GO" id="GO:0140662">
    <property type="term" value="F:ATP-dependent protein folding chaperone"/>
    <property type="evidence" value="ECO:0007669"/>
    <property type="project" value="InterPro"/>
</dbReference>
<dbReference type="GO" id="GO:0005524">
    <property type="term" value="F:ATP binding"/>
    <property type="evidence" value="ECO:0007669"/>
    <property type="project" value="UniProtKB-UniRule"/>
</dbReference>
<dbReference type="SUPFAM" id="SSF55874">
    <property type="entry name" value="ATPase domain of HSP90 chaperone/DNA topoisomerase II/histidine kinase"/>
    <property type="match status" value="1"/>
</dbReference>
<evidence type="ECO:0000259" key="10">
    <source>
        <dbReference type="SMART" id="SM00387"/>
    </source>
</evidence>
<evidence type="ECO:0000256" key="1">
    <source>
        <dbReference type="ARBA" id="ARBA00004496"/>
    </source>
</evidence>
<dbReference type="Gene3D" id="3.40.50.11260">
    <property type="match status" value="1"/>
</dbReference>
<keyword evidence="4 8" id="KW-0547">Nucleotide-binding</keyword>
<dbReference type="Gene3D" id="3.30.565.10">
    <property type="entry name" value="Histidine kinase-like ATPase, C-terminal domain"/>
    <property type="match status" value="1"/>
</dbReference>
<feature type="binding site" evidence="9">
    <location>
        <begin position="99"/>
        <end position="100"/>
    </location>
    <ligand>
        <name>ATP</name>
        <dbReference type="ChEBI" id="CHEBI:30616"/>
    </ligand>
</feature>
<dbReference type="PIRSF" id="PIRSF002583">
    <property type="entry name" value="Hsp90"/>
    <property type="match status" value="1"/>
</dbReference>
<dbReference type="Gene3D" id="3.30.230.80">
    <property type="match status" value="1"/>
</dbReference>
<feature type="binding site" evidence="9">
    <location>
        <position position="39"/>
    </location>
    <ligand>
        <name>ATP</name>
        <dbReference type="ChEBI" id="CHEBI:30616"/>
    </ligand>
</feature>
<feature type="binding site" evidence="9">
    <location>
        <begin position="121"/>
        <end position="126"/>
    </location>
    <ligand>
        <name>ATP</name>
        <dbReference type="ChEBI" id="CHEBI:30616"/>
    </ligand>
</feature>
<feature type="region of interest" description="C" evidence="8">
    <location>
        <begin position="557"/>
        <end position="631"/>
    </location>
</feature>
<comment type="function">
    <text evidence="8">Molecular chaperone. Has ATPase activity.</text>
</comment>
<keyword evidence="3 8" id="KW-0963">Cytoplasm</keyword>
<feature type="binding site" evidence="9">
    <location>
        <position position="84"/>
    </location>
    <ligand>
        <name>ATP</name>
        <dbReference type="ChEBI" id="CHEBI:30616"/>
    </ligand>
</feature>
<dbReference type="InterPro" id="IPR020575">
    <property type="entry name" value="Hsp90_N"/>
</dbReference>
<dbReference type="CDD" id="cd16927">
    <property type="entry name" value="HATPase_Hsp90-like"/>
    <property type="match status" value="1"/>
</dbReference>
<comment type="subcellular location">
    <subcellularLocation>
        <location evidence="1 8">Cytoplasm</location>
    </subcellularLocation>
</comment>
<dbReference type="SUPFAM" id="SSF54211">
    <property type="entry name" value="Ribosomal protein S5 domain 2-like"/>
    <property type="match status" value="1"/>
</dbReference>
<evidence type="ECO:0000256" key="5">
    <source>
        <dbReference type="ARBA" id="ARBA00022840"/>
    </source>
</evidence>
<dbReference type="Proteomes" id="UP000605253">
    <property type="component" value="Unassembled WGS sequence"/>
</dbReference>
<evidence type="ECO:0000256" key="9">
    <source>
        <dbReference type="PIRSR" id="PIRSR002583-1"/>
    </source>
</evidence>
<dbReference type="InterPro" id="IPR019805">
    <property type="entry name" value="Heat_shock_protein_90_CS"/>
</dbReference>
<dbReference type="SMART" id="SM00387">
    <property type="entry name" value="HATPase_c"/>
    <property type="match status" value="1"/>
</dbReference>
<organism evidence="11 12">
    <name type="scientific">Marinicella pacifica</name>
    <dbReference type="NCBI Taxonomy" id="1171543"/>
    <lineage>
        <taxon>Bacteria</taxon>
        <taxon>Pseudomonadati</taxon>
        <taxon>Pseudomonadota</taxon>
        <taxon>Gammaproteobacteria</taxon>
        <taxon>Lysobacterales</taxon>
        <taxon>Marinicellaceae</taxon>
        <taxon>Marinicella</taxon>
    </lineage>
</organism>
<dbReference type="HAMAP" id="MF_00505">
    <property type="entry name" value="HSP90"/>
    <property type="match status" value="1"/>
</dbReference>
<name>A0A917CPQ5_9GAMM</name>
<dbReference type="FunFam" id="3.30.565.10:FF:000009">
    <property type="entry name" value="Molecular chaperone HtpG"/>
    <property type="match status" value="1"/>
</dbReference>
<comment type="similarity">
    <text evidence="2 8">Belongs to the heat shock protein 90 family.</text>
</comment>
<reference evidence="11" key="1">
    <citation type="journal article" date="2014" name="Int. J. Syst. Evol. Microbiol.">
        <title>Complete genome sequence of Corynebacterium casei LMG S-19264T (=DSM 44701T), isolated from a smear-ripened cheese.</title>
        <authorList>
            <consortium name="US DOE Joint Genome Institute (JGI-PGF)"/>
            <person name="Walter F."/>
            <person name="Albersmeier A."/>
            <person name="Kalinowski J."/>
            <person name="Ruckert C."/>
        </authorList>
    </citation>
    <scope>NUCLEOTIDE SEQUENCE</scope>
    <source>
        <strain evidence="11">CGMCC 1.12181</strain>
    </source>
</reference>
<feature type="region of interest" description="A; substrate-binding" evidence="8">
    <location>
        <begin position="1"/>
        <end position="344"/>
    </location>
</feature>
<dbReference type="InterPro" id="IPR001404">
    <property type="entry name" value="Hsp90_fam"/>
</dbReference>
<comment type="subunit">
    <text evidence="8">Homodimer.</text>
</comment>
<comment type="caution">
    <text evidence="8">Lacks conserved residue(s) required for the propagation of feature annotation.</text>
</comment>
<dbReference type="NCBIfam" id="NF003555">
    <property type="entry name" value="PRK05218.1"/>
    <property type="match status" value="1"/>
</dbReference>
<dbReference type="SUPFAM" id="SSF110942">
    <property type="entry name" value="HSP90 C-terminal domain"/>
    <property type="match status" value="1"/>
</dbReference>
<feature type="binding site" evidence="9">
    <location>
        <position position="92"/>
    </location>
    <ligand>
        <name>ATP</name>
        <dbReference type="ChEBI" id="CHEBI:30616"/>
    </ligand>
</feature>
<evidence type="ECO:0000256" key="4">
    <source>
        <dbReference type="ARBA" id="ARBA00022741"/>
    </source>
</evidence>
<dbReference type="Gene3D" id="1.20.120.790">
    <property type="entry name" value="Heat shock protein 90, C-terminal domain"/>
    <property type="match status" value="1"/>
</dbReference>
<dbReference type="PRINTS" id="PR00775">
    <property type="entry name" value="HEATSHOCK90"/>
</dbReference>
<evidence type="ECO:0000256" key="3">
    <source>
        <dbReference type="ARBA" id="ARBA00022490"/>
    </source>
</evidence>
<comment type="caution">
    <text evidence="11">The sequence shown here is derived from an EMBL/GenBank/DDBJ whole genome shotgun (WGS) entry which is preliminary data.</text>
</comment>
<dbReference type="InterPro" id="IPR020568">
    <property type="entry name" value="Ribosomal_Su5_D2-typ_SF"/>
</dbReference>
<keyword evidence="12" id="KW-1185">Reference proteome</keyword>
<dbReference type="InterPro" id="IPR037196">
    <property type="entry name" value="HSP90_C"/>
</dbReference>
<dbReference type="PROSITE" id="PS00298">
    <property type="entry name" value="HSP90"/>
    <property type="match status" value="1"/>
</dbReference>
<dbReference type="PANTHER" id="PTHR11528">
    <property type="entry name" value="HEAT SHOCK PROTEIN 90 FAMILY MEMBER"/>
    <property type="match status" value="1"/>
</dbReference>
<sequence>MSQTAKKHTFQAEVNQVLDLVIHSLYSNKDIFLRELISNASDACDKLRFEAIKNKELNAEDLHIKVDFDKEAKTITVSDNGIGMSHDELIENIGTIANSGTKKYLESIAKKDKADANLIGQFGVGFYASFIVAKEVEIKTRKAGAPADEAWNWRSDGKNDYTIEPISKDSHGTEIILHLQDDEADFADNHRLRSLIKKYSEHVAFPIKMLEVIYPEKDEDGNDKPAKEPEYEVVNDATAMWKKNPGDLKGKDYQAFYKQISNDFNEAAFWTHNHIEGTQSYTNLLYVPKKAPFAMFQNPDDREGLKLYIKRVFITDASKELLPNYLRFVKGVVDSNDLPLNVSRETLQDNPLLKKIRSGLVKRVLGMLKKKTNDSEVYGTFWKEFGDTLKEGVVEDFSNREAVLKLLRFASTHNDDATENVSLDDYISRMQDKQDKIYFITAESYAAAKNSPHLEKFKEKGIEVLLMHSRIDEWMMGHVQEYDGKQFQSVAKGKINLGDEDKDKEDKTSEEDKDFLKKLSEQLKDHVSEVTASTRLVNSASCLVMDEHAMAIHMQKLMEQAGQAMPGQKPALEVNLNHPLVKHIENMDNDEQFKQWSELLYEQALLAEGGQLKNPAEYVQKMNQLMLDMLG</sequence>
<keyword evidence="7 8" id="KW-0143">Chaperone</keyword>
<dbReference type="Pfam" id="PF00183">
    <property type="entry name" value="HSP90"/>
    <property type="match status" value="1"/>
</dbReference>
<dbReference type="Pfam" id="PF13589">
    <property type="entry name" value="HATPase_c_3"/>
    <property type="match status" value="1"/>
</dbReference>
<proteinExistence type="inferred from homology"/>
<feature type="binding site" evidence="9">
    <location>
        <position position="173"/>
    </location>
    <ligand>
        <name>ATP</name>
        <dbReference type="ChEBI" id="CHEBI:30616"/>
    </ligand>
</feature>
<evidence type="ECO:0000256" key="8">
    <source>
        <dbReference type="HAMAP-Rule" id="MF_00505"/>
    </source>
</evidence>
<dbReference type="GO" id="GO:0016887">
    <property type="term" value="F:ATP hydrolysis activity"/>
    <property type="evidence" value="ECO:0007669"/>
    <property type="project" value="InterPro"/>
</dbReference>
<evidence type="ECO:0000313" key="11">
    <source>
        <dbReference type="EMBL" id="GGF95374.1"/>
    </source>
</evidence>
<dbReference type="InterPro" id="IPR003594">
    <property type="entry name" value="HATPase_dom"/>
</dbReference>
<accession>A0A917CPQ5</accession>
<dbReference type="GO" id="GO:0051082">
    <property type="term" value="F:unfolded protein binding"/>
    <property type="evidence" value="ECO:0007669"/>
    <property type="project" value="UniProtKB-UniRule"/>
</dbReference>
<dbReference type="EMBL" id="BMEO01000005">
    <property type="protein sequence ID" value="GGF95374.1"/>
    <property type="molecule type" value="Genomic_DNA"/>
</dbReference>
<dbReference type="RefSeq" id="WP_188365181.1">
    <property type="nucleotide sequence ID" value="NZ_BAABJF010000002.1"/>
</dbReference>
<keyword evidence="6 8" id="KW-0346">Stress response</keyword>
<dbReference type="AlphaFoldDB" id="A0A917CPQ5"/>
<feature type="binding site" evidence="9">
    <location>
        <position position="344"/>
    </location>
    <ligand>
        <name>ATP</name>
        <dbReference type="ChEBI" id="CHEBI:30616"/>
    </ligand>
</feature>
<evidence type="ECO:0000256" key="2">
    <source>
        <dbReference type="ARBA" id="ARBA00008239"/>
    </source>
</evidence>
<feature type="binding site" evidence="9">
    <location>
        <position position="35"/>
    </location>
    <ligand>
        <name>ATP</name>
        <dbReference type="ChEBI" id="CHEBI:30616"/>
    </ligand>
</feature>
<reference evidence="11" key="2">
    <citation type="submission" date="2020-09" db="EMBL/GenBank/DDBJ databases">
        <authorList>
            <person name="Sun Q."/>
            <person name="Zhou Y."/>
        </authorList>
    </citation>
    <scope>NUCLEOTIDE SEQUENCE</scope>
    <source>
        <strain evidence="11">CGMCC 1.12181</strain>
    </source>
</reference>
<dbReference type="FunFam" id="3.40.50.11260:FF:000005">
    <property type="entry name" value="Heat shock protein 90"/>
    <property type="match status" value="1"/>
</dbReference>
<dbReference type="InterPro" id="IPR036890">
    <property type="entry name" value="HATPase_C_sf"/>
</dbReference>
<keyword evidence="5 8" id="KW-0067">ATP-binding</keyword>
<dbReference type="GO" id="GO:0005737">
    <property type="term" value="C:cytoplasm"/>
    <property type="evidence" value="ECO:0007669"/>
    <property type="project" value="UniProtKB-SubCell"/>
</dbReference>
<evidence type="ECO:0000256" key="7">
    <source>
        <dbReference type="ARBA" id="ARBA00023186"/>
    </source>
</evidence>
<feature type="domain" description="Histidine kinase/HSP90-like ATPase" evidence="10">
    <location>
        <begin position="28"/>
        <end position="183"/>
    </location>
</feature>
<gene>
    <name evidence="8 11" type="primary">htpG</name>
    <name evidence="11" type="ORF">GCM10011365_15890</name>
</gene>
<evidence type="ECO:0000313" key="12">
    <source>
        <dbReference type="Proteomes" id="UP000605253"/>
    </source>
</evidence>
<evidence type="ECO:0000256" key="6">
    <source>
        <dbReference type="ARBA" id="ARBA00023016"/>
    </source>
</evidence>
<protein>
    <recommendedName>
        <fullName evidence="8">Chaperone protein HtpG</fullName>
    </recommendedName>
    <alternativeName>
        <fullName evidence="8">Heat shock protein HtpG</fullName>
    </alternativeName>
    <alternativeName>
        <fullName evidence="8">High temperature protein G</fullName>
    </alternativeName>
</protein>